<sequence>MPGPAPAVAPPLTIFYGGMVVVFEDFPAEKAAEVMCLAAGDDLPIARKASLQRFLAKRKDRLVERAPYARPSSPAEEPEKKTVKPASALASWLGLDSTEADCLTITLFCHRLVLRFCPPPTGGPHLRASVSCCSSPAEPRTPLHSQDFHRARYLVCPAVFPQIVQDLGLPSRCSPAPPLNLQAQVTSASRSLAPPHPLPRHCRRCRQMPQGRGGMRMGTIYAVAALALDVAVDCEDNLIAAKGSPLALRHRLG</sequence>
<dbReference type="PROSITE" id="PS51320">
    <property type="entry name" value="TIFY"/>
    <property type="match status" value="1"/>
</dbReference>
<comment type="function">
    <text evidence="4">Repressor of jasmonate responses.</text>
</comment>
<dbReference type="PANTHER" id="PTHR33077:SF143">
    <property type="entry name" value="PROTEIN TIFY"/>
    <property type="match status" value="1"/>
</dbReference>
<comment type="similarity">
    <text evidence="1 4">Belongs to the TIFY/JAZ family.</text>
</comment>
<comment type="domain">
    <text evidence="4">The jas domain is required for interaction with COI1.</text>
</comment>
<keyword evidence="4" id="KW-0539">Nucleus</keyword>
<dbReference type="GO" id="GO:2000022">
    <property type="term" value="P:regulation of jasmonic acid mediated signaling pathway"/>
    <property type="evidence" value="ECO:0000318"/>
    <property type="project" value="GO_Central"/>
</dbReference>
<name>A0A804QKJ5_MAIZE</name>
<dbReference type="Pfam" id="PF06200">
    <property type="entry name" value="tify"/>
    <property type="match status" value="1"/>
</dbReference>
<dbReference type="InterPro" id="IPR040390">
    <property type="entry name" value="TIFY/JAZ"/>
</dbReference>
<evidence type="ECO:0000256" key="1">
    <source>
        <dbReference type="ARBA" id="ARBA00008614"/>
    </source>
</evidence>
<dbReference type="Gramene" id="Zm00001eb342610_T001">
    <property type="protein sequence ID" value="Zm00001eb342610_P001"/>
    <property type="gene ID" value="Zm00001eb342610"/>
</dbReference>
<dbReference type="Proteomes" id="UP000007305">
    <property type="component" value="Chromosome 8"/>
</dbReference>
<dbReference type="Pfam" id="PF09425">
    <property type="entry name" value="Jas_motif"/>
    <property type="match status" value="1"/>
</dbReference>
<organism evidence="6 7">
    <name type="scientific">Zea mays</name>
    <name type="common">Maize</name>
    <dbReference type="NCBI Taxonomy" id="4577"/>
    <lineage>
        <taxon>Eukaryota</taxon>
        <taxon>Viridiplantae</taxon>
        <taxon>Streptophyta</taxon>
        <taxon>Embryophyta</taxon>
        <taxon>Tracheophyta</taxon>
        <taxon>Spermatophyta</taxon>
        <taxon>Magnoliopsida</taxon>
        <taxon>Liliopsida</taxon>
        <taxon>Poales</taxon>
        <taxon>Poaceae</taxon>
        <taxon>PACMAD clade</taxon>
        <taxon>Panicoideae</taxon>
        <taxon>Andropogonodae</taxon>
        <taxon>Andropogoneae</taxon>
        <taxon>Tripsacinae</taxon>
        <taxon>Zea</taxon>
    </lineage>
</organism>
<evidence type="ECO:0000256" key="4">
    <source>
        <dbReference type="RuleBase" id="RU369065"/>
    </source>
</evidence>
<keyword evidence="7" id="KW-1185">Reference proteome</keyword>
<feature type="domain" description="Tify" evidence="5">
    <location>
        <begin position="5"/>
        <end position="40"/>
    </location>
</feature>
<dbReference type="SMART" id="SM00979">
    <property type="entry name" value="TIFY"/>
    <property type="match status" value="1"/>
</dbReference>
<dbReference type="InterPro" id="IPR010399">
    <property type="entry name" value="Tify_dom"/>
</dbReference>
<proteinExistence type="inferred from homology"/>
<reference evidence="6" key="3">
    <citation type="submission" date="2021-05" db="UniProtKB">
        <authorList>
            <consortium name="EnsemblPlants"/>
        </authorList>
    </citation>
    <scope>IDENTIFICATION</scope>
    <source>
        <strain evidence="6">cv. B73</strain>
    </source>
</reference>
<reference evidence="7" key="1">
    <citation type="journal article" date="2009" name="Science">
        <title>The B73 maize genome: complexity, diversity, and dynamics.</title>
        <authorList>
            <person name="Schnable P.S."/>
            <person name="Ware D."/>
            <person name="Fulton R.S."/>
            <person name="Stein J.C."/>
            <person name="Wei F."/>
            <person name="Pasternak S."/>
            <person name="Liang C."/>
            <person name="Zhang J."/>
            <person name="Fulton L."/>
            <person name="Graves T.A."/>
            <person name="Minx P."/>
            <person name="Reily A.D."/>
            <person name="Courtney L."/>
            <person name="Kruchowski S.S."/>
            <person name="Tomlinson C."/>
            <person name="Strong C."/>
            <person name="Delehaunty K."/>
            <person name="Fronick C."/>
            <person name="Courtney B."/>
            <person name="Rock S.M."/>
            <person name="Belter E."/>
            <person name="Du F."/>
            <person name="Kim K."/>
            <person name="Abbott R.M."/>
            <person name="Cotton M."/>
            <person name="Levy A."/>
            <person name="Marchetto P."/>
            <person name="Ochoa K."/>
            <person name="Jackson S.M."/>
            <person name="Gillam B."/>
            <person name="Chen W."/>
            <person name="Yan L."/>
            <person name="Higginbotham J."/>
            <person name="Cardenas M."/>
            <person name="Waligorski J."/>
            <person name="Applebaum E."/>
            <person name="Phelps L."/>
            <person name="Falcone J."/>
            <person name="Kanchi K."/>
            <person name="Thane T."/>
            <person name="Scimone A."/>
            <person name="Thane N."/>
            <person name="Henke J."/>
            <person name="Wang T."/>
            <person name="Ruppert J."/>
            <person name="Shah N."/>
            <person name="Rotter K."/>
            <person name="Hodges J."/>
            <person name="Ingenthron E."/>
            <person name="Cordes M."/>
            <person name="Kohlberg S."/>
            <person name="Sgro J."/>
            <person name="Delgado B."/>
            <person name="Mead K."/>
            <person name="Chinwalla A."/>
            <person name="Leonard S."/>
            <person name="Crouse K."/>
            <person name="Collura K."/>
            <person name="Kudrna D."/>
            <person name="Currie J."/>
            <person name="He R."/>
            <person name="Angelova A."/>
            <person name="Rajasekar S."/>
            <person name="Mueller T."/>
            <person name="Lomeli R."/>
            <person name="Scara G."/>
            <person name="Ko A."/>
            <person name="Delaney K."/>
            <person name="Wissotski M."/>
            <person name="Lopez G."/>
            <person name="Campos D."/>
            <person name="Braidotti M."/>
            <person name="Ashley E."/>
            <person name="Golser W."/>
            <person name="Kim H."/>
            <person name="Lee S."/>
            <person name="Lin J."/>
            <person name="Dujmic Z."/>
            <person name="Kim W."/>
            <person name="Talag J."/>
            <person name="Zuccolo A."/>
            <person name="Fan C."/>
            <person name="Sebastian A."/>
            <person name="Kramer M."/>
            <person name="Spiegel L."/>
            <person name="Nascimento L."/>
            <person name="Zutavern T."/>
            <person name="Miller B."/>
            <person name="Ambroise C."/>
            <person name="Muller S."/>
            <person name="Spooner W."/>
            <person name="Narechania A."/>
            <person name="Ren L."/>
            <person name="Wei S."/>
            <person name="Kumari S."/>
            <person name="Faga B."/>
            <person name="Levy M.J."/>
            <person name="McMahan L."/>
            <person name="Van Buren P."/>
            <person name="Vaughn M.W."/>
            <person name="Ying K."/>
            <person name="Yeh C.-T."/>
            <person name="Emrich S.J."/>
            <person name="Jia Y."/>
            <person name="Kalyanaraman A."/>
            <person name="Hsia A.-P."/>
            <person name="Barbazuk W.B."/>
            <person name="Baucom R.S."/>
            <person name="Brutnell T.P."/>
            <person name="Carpita N.C."/>
            <person name="Chaparro C."/>
            <person name="Chia J.-M."/>
            <person name="Deragon J.-M."/>
            <person name="Estill J.C."/>
            <person name="Fu Y."/>
            <person name="Jeddeloh J.A."/>
            <person name="Han Y."/>
            <person name="Lee H."/>
            <person name="Li P."/>
            <person name="Lisch D.R."/>
            <person name="Liu S."/>
            <person name="Liu Z."/>
            <person name="Nagel D.H."/>
            <person name="McCann M.C."/>
            <person name="SanMiguel P."/>
            <person name="Myers A.M."/>
            <person name="Nettleton D."/>
            <person name="Nguyen J."/>
            <person name="Penning B.W."/>
            <person name="Ponnala L."/>
            <person name="Schneider K.L."/>
            <person name="Schwartz D.C."/>
            <person name="Sharma A."/>
            <person name="Soderlund C."/>
            <person name="Springer N.M."/>
            <person name="Sun Q."/>
            <person name="Wang H."/>
            <person name="Waterman M."/>
            <person name="Westerman R."/>
            <person name="Wolfgruber T.K."/>
            <person name="Yang L."/>
            <person name="Yu Y."/>
            <person name="Zhang L."/>
            <person name="Zhou S."/>
            <person name="Zhu Q."/>
            <person name="Bennetzen J.L."/>
            <person name="Dawe R.K."/>
            <person name="Jiang J."/>
            <person name="Jiang N."/>
            <person name="Presting G.G."/>
            <person name="Wessler S.R."/>
            <person name="Aluru S."/>
            <person name="Martienssen R.A."/>
            <person name="Clifton S.W."/>
            <person name="McCombie W.R."/>
            <person name="Wing R.A."/>
            <person name="Wilson R.K."/>
        </authorList>
    </citation>
    <scope>NUCLEOTIDE SEQUENCE [LARGE SCALE GENOMIC DNA]</scope>
    <source>
        <strain evidence="7">cv. B73</strain>
    </source>
</reference>
<protein>
    <recommendedName>
        <fullName evidence="4">Protein TIFY</fullName>
    </recommendedName>
    <alternativeName>
        <fullName evidence="4">Jasmonate ZIM domain-containing protein</fullName>
    </alternativeName>
</protein>
<evidence type="ECO:0000256" key="2">
    <source>
        <dbReference type="ARBA" id="ARBA00022819"/>
    </source>
</evidence>
<evidence type="ECO:0000313" key="7">
    <source>
        <dbReference type="Proteomes" id="UP000007305"/>
    </source>
</evidence>
<keyword evidence="3" id="KW-0832">Ubl conjugation</keyword>
<dbReference type="InterPro" id="IPR018467">
    <property type="entry name" value="CCT_CS"/>
</dbReference>
<keyword evidence="2 4" id="KW-1184">Jasmonic acid signaling pathway</keyword>
<accession>A0A804QKJ5</accession>
<dbReference type="GO" id="GO:0031347">
    <property type="term" value="P:regulation of defense response"/>
    <property type="evidence" value="ECO:0000318"/>
    <property type="project" value="GO_Central"/>
</dbReference>
<evidence type="ECO:0000259" key="5">
    <source>
        <dbReference type="PROSITE" id="PS51320"/>
    </source>
</evidence>
<dbReference type="GO" id="GO:0009611">
    <property type="term" value="P:response to wounding"/>
    <property type="evidence" value="ECO:0000318"/>
    <property type="project" value="GO_Central"/>
</dbReference>
<comment type="subcellular location">
    <subcellularLocation>
        <location evidence="4">Nucleus</location>
    </subcellularLocation>
</comment>
<evidence type="ECO:0000313" key="6">
    <source>
        <dbReference type="EnsemblPlants" id="Zm00001eb342610_P001"/>
    </source>
</evidence>
<evidence type="ECO:0000256" key="3">
    <source>
        <dbReference type="ARBA" id="ARBA00022843"/>
    </source>
</evidence>
<dbReference type="InParanoid" id="A0A804QKJ5"/>
<reference evidence="6" key="2">
    <citation type="submission" date="2019-07" db="EMBL/GenBank/DDBJ databases">
        <authorList>
            <person name="Seetharam A."/>
            <person name="Woodhouse M."/>
            <person name="Cannon E."/>
        </authorList>
    </citation>
    <scope>NUCLEOTIDE SEQUENCE [LARGE SCALE GENOMIC DNA]</scope>
    <source>
        <strain evidence="6">cv. B73</strain>
    </source>
</reference>
<dbReference type="GO" id="GO:0005634">
    <property type="term" value="C:nucleus"/>
    <property type="evidence" value="ECO:0000318"/>
    <property type="project" value="GO_Central"/>
</dbReference>
<dbReference type="PANTHER" id="PTHR33077">
    <property type="entry name" value="PROTEIN TIFY 4A-RELATED-RELATED"/>
    <property type="match status" value="1"/>
</dbReference>
<dbReference type="EnsemblPlants" id="Zm00001eb342610_T001">
    <property type="protein sequence ID" value="Zm00001eb342610_P001"/>
    <property type="gene ID" value="Zm00001eb342610"/>
</dbReference>
<dbReference type="AlphaFoldDB" id="A0A804QKJ5"/>